<accession>A0ABP7PGV8</accession>
<evidence type="ECO:0000259" key="3">
    <source>
        <dbReference type="Pfam" id="PF13649"/>
    </source>
</evidence>
<comment type="caution">
    <text evidence="4">The sequence shown here is derived from an EMBL/GenBank/DDBJ whole genome shotgun (WGS) entry which is preliminary data.</text>
</comment>
<dbReference type="RefSeq" id="WP_344806637.1">
    <property type="nucleotide sequence ID" value="NZ_BAABBO010000010.1"/>
</dbReference>
<evidence type="ECO:0000256" key="1">
    <source>
        <dbReference type="ARBA" id="ARBA00022603"/>
    </source>
</evidence>
<evidence type="ECO:0000313" key="5">
    <source>
        <dbReference type="Proteomes" id="UP001501337"/>
    </source>
</evidence>
<organism evidence="4 5">
    <name type="scientific">Allohahella marinimesophila</name>
    <dbReference type="NCBI Taxonomy" id="1054972"/>
    <lineage>
        <taxon>Bacteria</taxon>
        <taxon>Pseudomonadati</taxon>
        <taxon>Pseudomonadota</taxon>
        <taxon>Gammaproteobacteria</taxon>
        <taxon>Oceanospirillales</taxon>
        <taxon>Hahellaceae</taxon>
        <taxon>Allohahella</taxon>
    </lineage>
</organism>
<dbReference type="SUPFAM" id="SSF53335">
    <property type="entry name" value="S-adenosyl-L-methionine-dependent methyltransferases"/>
    <property type="match status" value="1"/>
</dbReference>
<name>A0ABP7PGV8_9GAMM</name>
<keyword evidence="2" id="KW-0808">Transferase</keyword>
<dbReference type="Pfam" id="PF13649">
    <property type="entry name" value="Methyltransf_25"/>
    <property type="match status" value="1"/>
</dbReference>
<dbReference type="CDD" id="cd02440">
    <property type="entry name" value="AdoMet_MTases"/>
    <property type="match status" value="1"/>
</dbReference>
<keyword evidence="1" id="KW-0489">Methyltransferase</keyword>
<dbReference type="Gene3D" id="3.40.50.150">
    <property type="entry name" value="Vaccinia Virus protein VP39"/>
    <property type="match status" value="1"/>
</dbReference>
<gene>
    <name evidence="4" type="ORF">GCM10022278_23930</name>
</gene>
<feature type="domain" description="Methyltransferase" evidence="3">
    <location>
        <begin position="43"/>
        <end position="136"/>
    </location>
</feature>
<dbReference type="EMBL" id="BAABBO010000010">
    <property type="protein sequence ID" value="GAA3965313.1"/>
    <property type="molecule type" value="Genomic_DNA"/>
</dbReference>
<dbReference type="PANTHER" id="PTHR43861:SF1">
    <property type="entry name" value="TRANS-ACONITATE 2-METHYLTRANSFERASE"/>
    <property type="match status" value="1"/>
</dbReference>
<dbReference type="Proteomes" id="UP001501337">
    <property type="component" value="Unassembled WGS sequence"/>
</dbReference>
<dbReference type="InterPro" id="IPR041698">
    <property type="entry name" value="Methyltransf_25"/>
</dbReference>
<reference evidence="5" key="1">
    <citation type="journal article" date="2019" name="Int. J. Syst. Evol. Microbiol.">
        <title>The Global Catalogue of Microorganisms (GCM) 10K type strain sequencing project: providing services to taxonomists for standard genome sequencing and annotation.</title>
        <authorList>
            <consortium name="The Broad Institute Genomics Platform"/>
            <consortium name="The Broad Institute Genome Sequencing Center for Infectious Disease"/>
            <person name="Wu L."/>
            <person name="Ma J."/>
        </authorList>
    </citation>
    <scope>NUCLEOTIDE SEQUENCE [LARGE SCALE GENOMIC DNA]</scope>
    <source>
        <strain evidence="5">JCM 17555</strain>
    </source>
</reference>
<dbReference type="InterPro" id="IPR029063">
    <property type="entry name" value="SAM-dependent_MTases_sf"/>
</dbReference>
<keyword evidence="5" id="KW-1185">Reference proteome</keyword>
<sequence>MKSAQTFWDDTAARYAKSAIKDEKTYQKKLAITQAFFRPDWSVLEFGCGTGSTAIVHAPYVREILATDISGKMLNIARQKARDAGVENVHFQQGTLDNVELAPQSFDAVLGLNILHLLEDVEAAISRVHTLLKPGGIFVSSTVLIAEMKRHWRWLIPPMQILGFAPHVSRFSASELITMLVNAGLSIDYEWQPGRESIFIVARKDTAGR</sequence>
<evidence type="ECO:0000313" key="4">
    <source>
        <dbReference type="EMBL" id="GAA3965313.1"/>
    </source>
</evidence>
<proteinExistence type="predicted"/>
<dbReference type="PANTHER" id="PTHR43861">
    <property type="entry name" value="TRANS-ACONITATE 2-METHYLTRANSFERASE-RELATED"/>
    <property type="match status" value="1"/>
</dbReference>
<protein>
    <recommendedName>
        <fullName evidence="3">Methyltransferase domain-containing protein</fullName>
    </recommendedName>
</protein>
<evidence type="ECO:0000256" key="2">
    <source>
        <dbReference type="ARBA" id="ARBA00022679"/>
    </source>
</evidence>